<dbReference type="InterPro" id="IPR002347">
    <property type="entry name" value="SDR_fam"/>
</dbReference>
<dbReference type="PRINTS" id="PR00080">
    <property type="entry name" value="SDRFAMILY"/>
</dbReference>
<dbReference type="Gene3D" id="3.40.50.720">
    <property type="entry name" value="NAD(P)-binding Rossmann-like Domain"/>
    <property type="match status" value="1"/>
</dbReference>
<dbReference type="EMBL" id="AYYR01000071">
    <property type="protein sequence ID" value="KRM74746.1"/>
    <property type="molecule type" value="Genomic_DNA"/>
</dbReference>
<evidence type="ECO:0000313" key="3">
    <source>
        <dbReference type="EMBL" id="KRM74746.1"/>
    </source>
</evidence>
<comment type="similarity">
    <text evidence="1">Belongs to the short-chain dehydrogenases/reductases (SDR) family.</text>
</comment>
<evidence type="ECO:0000313" key="4">
    <source>
        <dbReference type="Proteomes" id="UP000051845"/>
    </source>
</evidence>
<dbReference type="PANTHER" id="PTHR24321:SF8">
    <property type="entry name" value="ESTRADIOL 17-BETA-DEHYDROGENASE 8-RELATED"/>
    <property type="match status" value="1"/>
</dbReference>
<evidence type="ECO:0000256" key="2">
    <source>
        <dbReference type="ARBA" id="ARBA00023002"/>
    </source>
</evidence>
<dbReference type="InterPro" id="IPR020904">
    <property type="entry name" value="Sc_DH/Rdtase_CS"/>
</dbReference>
<accession>A0A0R2B6R0</accession>
<dbReference type="GO" id="GO:0016491">
    <property type="term" value="F:oxidoreductase activity"/>
    <property type="evidence" value="ECO:0007669"/>
    <property type="project" value="UniProtKB-KW"/>
</dbReference>
<evidence type="ECO:0000256" key="1">
    <source>
        <dbReference type="ARBA" id="ARBA00006484"/>
    </source>
</evidence>
<reference evidence="3 4" key="1">
    <citation type="journal article" date="2015" name="Genome Announc.">
        <title>Expanding the biotechnology potential of lactobacilli through comparative genomics of 213 strains and associated genera.</title>
        <authorList>
            <person name="Sun Z."/>
            <person name="Harris H.M."/>
            <person name="McCann A."/>
            <person name="Guo C."/>
            <person name="Argimon S."/>
            <person name="Zhang W."/>
            <person name="Yang X."/>
            <person name="Jeffery I.B."/>
            <person name="Cooney J.C."/>
            <person name="Kagawa T.F."/>
            <person name="Liu W."/>
            <person name="Song Y."/>
            <person name="Salvetti E."/>
            <person name="Wrobel A."/>
            <person name="Rasinkangas P."/>
            <person name="Parkhill J."/>
            <person name="Rea M.C."/>
            <person name="O'Sullivan O."/>
            <person name="Ritari J."/>
            <person name="Douillard F.P."/>
            <person name="Paul Ross R."/>
            <person name="Yang R."/>
            <person name="Briner A.E."/>
            <person name="Felis G.E."/>
            <person name="de Vos W.M."/>
            <person name="Barrangou R."/>
            <person name="Klaenhammer T.R."/>
            <person name="Caufield P.W."/>
            <person name="Cui Y."/>
            <person name="Zhang H."/>
            <person name="O'Toole P.W."/>
        </authorList>
    </citation>
    <scope>NUCLEOTIDE SEQUENCE [LARGE SCALE GENOMIC DNA]</scope>
    <source>
        <strain evidence="3 4">DSM 20515</strain>
    </source>
</reference>
<proteinExistence type="inferred from homology"/>
<protein>
    <submittedName>
        <fullName evidence="3">Glucose 1-dehydrogenase</fullName>
    </submittedName>
</protein>
<sequence>MAGLLENKVALVTGAATGIGLGVCQTFVDEGAKVIVTSHRMHDETKAFLAKYPENTEFQLLEVTDEDNWQKVTEDAYNKYGHLDIVVNNAGVSDAGVPIDEEKLEDWNHVIDVNLTGTFLGIKHGMKQMRKGNGGSIINISSIEGFVGVPDYAGYNASKGGTRLLTKGAALDAATHKYNVRVNSVHPGFIDTGLVPADMKPAMAKITPLGHIGKPEDIGNICVYLASDKSSFTTGAEFVIDGGFIAQ</sequence>
<dbReference type="InterPro" id="IPR036291">
    <property type="entry name" value="NAD(P)-bd_dom_sf"/>
</dbReference>
<dbReference type="PRINTS" id="PR00081">
    <property type="entry name" value="GDHRDH"/>
</dbReference>
<gene>
    <name evidence="3" type="ORF">FC82_GL003185</name>
</gene>
<dbReference type="FunFam" id="3.40.50.720:FF:000084">
    <property type="entry name" value="Short-chain dehydrogenase reductase"/>
    <property type="match status" value="1"/>
</dbReference>
<dbReference type="Proteomes" id="UP000051845">
    <property type="component" value="Unassembled WGS sequence"/>
</dbReference>
<dbReference type="STRING" id="33960.TY91_12695"/>
<comment type="caution">
    <text evidence="3">The sequence shown here is derived from an EMBL/GenBank/DDBJ whole genome shotgun (WGS) entry which is preliminary data.</text>
</comment>
<dbReference type="RefSeq" id="WP_056997087.1">
    <property type="nucleotide sequence ID" value="NZ_AYYR01000071.1"/>
</dbReference>
<dbReference type="PROSITE" id="PS00061">
    <property type="entry name" value="ADH_SHORT"/>
    <property type="match status" value="1"/>
</dbReference>
<keyword evidence="2" id="KW-0560">Oxidoreductase</keyword>
<dbReference type="SUPFAM" id="SSF51735">
    <property type="entry name" value="NAD(P)-binding Rossmann-fold domains"/>
    <property type="match status" value="1"/>
</dbReference>
<dbReference type="NCBIfam" id="NF005559">
    <property type="entry name" value="PRK07231.1"/>
    <property type="match status" value="1"/>
</dbReference>
<dbReference type="PATRIC" id="fig|1423733.4.peg.3308"/>
<dbReference type="GO" id="GO:0008206">
    <property type="term" value="P:bile acid metabolic process"/>
    <property type="evidence" value="ECO:0007669"/>
    <property type="project" value="UniProtKB-ARBA"/>
</dbReference>
<dbReference type="Pfam" id="PF13561">
    <property type="entry name" value="adh_short_C2"/>
    <property type="match status" value="1"/>
</dbReference>
<dbReference type="PANTHER" id="PTHR24321">
    <property type="entry name" value="DEHYDROGENASES, SHORT CHAIN"/>
    <property type="match status" value="1"/>
</dbReference>
<dbReference type="AlphaFoldDB" id="A0A0R2B6R0"/>
<organism evidence="3 4">
    <name type="scientific">Secundilactobacillus collinoides DSM 20515 = JCM 1123</name>
    <dbReference type="NCBI Taxonomy" id="1423733"/>
    <lineage>
        <taxon>Bacteria</taxon>
        <taxon>Bacillati</taxon>
        <taxon>Bacillota</taxon>
        <taxon>Bacilli</taxon>
        <taxon>Lactobacillales</taxon>
        <taxon>Lactobacillaceae</taxon>
        <taxon>Secundilactobacillus</taxon>
    </lineage>
</organism>
<name>A0A0R2B6R0_SECCO</name>